<dbReference type="RefSeq" id="WP_098695006.1">
    <property type="nucleotide sequence ID" value="NZ_CP023778.1"/>
</dbReference>
<dbReference type="GeneID" id="88359378"/>
<organism evidence="2 3">
    <name type="scientific">Nocardia terpenica</name>
    <dbReference type="NCBI Taxonomy" id="455432"/>
    <lineage>
        <taxon>Bacteria</taxon>
        <taxon>Bacillati</taxon>
        <taxon>Actinomycetota</taxon>
        <taxon>Actinomycetes</taxon>
        <taxon>Mycobacteriales</taxon>
        <taxon>Nocardiaceae</taxon>
        <taxon>Nocardia</taxon>
    </lineage>
</organism>
<evidence type="ECO:0000259" key="1">
    <source>
        <dbReference type="PROSITE" id="PS51819"/>
    </source>
</evidence>
<dbReference type="CDD" id="cd06587">
    <property type="entry name" value="VOC"/>
    <property type="match status" value="1"/>
</dbReference>
<dbReference type="SUPFAM" id="SSF54593">
    <property type="entry name" value="Glyoxalase/Bleomycin resistance protein/Dihydroxybiphenyl dioxygenase"/>
    <property type="match status" value="1"/>
</dbReference>
<protein>
    <submittedName>
        <fullName evidence="2">Glyoxalase</fullName>
    </submittedName>
</protein>
<dbReference type="KEGG" id="ntp:CRH09_18590"/>
<dbReference type="PROSITE" id="PS51819">
    <property type="entry name" value="VOC"/>
    <property type="match status" value="1"/>
</dbReference>
<reference evidence="2 3" key="1">
    <citation type="submission" date="2017-10" db="EMBL/GenBank/DDBJ databases">
        <title>Comparative genomics between pathogenic Norcardia.</title>
        <authorList>
            <person name="Zeng L."/>
        </authorList>
    </citation>
    <scope>NUCLEOTIDE SEQUENCE [LARGE SCALE GENOMIC DNA]</scope>
    <source>
        <strain evidence="2 3">NC_YFY_NT001</strain>
    </source>
</reference>
<proteinExistence type="predicted"/>
<dbReference type="InterPro" id="IPR041581">
    <property type="entry name" value="Glyoxalase_6"/>
</dbReference>
<accession>A0A291RJW1</accession>
<evidence type="ECO:0000313" key="3">
    <source>
        <dbReference type="Proteomes" id="UP000221961"/>
    </source>
</evidence>
<dbReference type="InterPro" id="IPR029068">
    <property type="entry name" value="Glyas_Bleomycin-R_OHBP_Dase"/>
</dbReference>
<gene>
    <name evidence="2" type="ORF">CRH09_18590</name>
</gene>
<dbReference type="Pfam" id="PF18029">
    <property type="entry name" value="Glyoxalase_6"/>
    <property type="match status" value="1"/>
</dbReference>
<name>A0A291RJW1_9NOCA</name>
<sequence length="138" mass="15154">MPTISPEATTISFTCVTIDAAHPPTLADFYSRLLGWQIHHSDNDYAMIGDGRTTLCFGAVDRHTPARWPDDPDHPKRVHFDLTVDDLAAATERALELGATVPEFQPGANPEWEGHQPWVVILDPEGTPVCLNPQSSAQ</sequence>
<dbReference type="EMBL" id="CP023778">
    <property type="protein sequence ID" value="ATL67901.1"/>
    <property type="molecule type" value="Genomic_DNA"/>
</dbReference>
<dbReference type="PANTHER" id="PTHR35908">
    <property type="entry name" value="HYPOTHETICAL FUSION PROTEIN"/>
    <property type="match status" value="1"/>
</dbReference>
<dbReference type="InterPro" id="IPR037523">
    <property type="entry name" value="VOC_core"/>
</dbReference>
<evidence type="ECO:0000313" key="2">
    <source>
        <dbReference type="EMBL" id="ATL67901.1"/>
    </source>
</evidence>
<dbReference type="Gene3D" id="3.10.180.10">
    <property type="entry name" value="2,3-Dihydroxybiphenyl 1,2-Dioxygenase, domain 1"/>
    <property type="match status" value="1"/>
</dbReference>
<dbReference type="Proteomes" id="UP000221961">
    <property type="component" value="Chromosome"/>
</dbReference>
<dbReference type="AlphaFoldDB" id="A0A291RJW1"/>
<dbReference type="PANTHER" id="PTHR35908:SF1">
    <property type="entry name" value="CONSERVED PROTEIN"/>
    <property type="match status" value="1"/>
</dbReference>
<feature type="domain" description="VOC" evidence="1">
    <location>
        <begin position="12"/>
        <end position="134"/>
    </location>
</feature>